<sequence length="174" mass="19137">MVIKLGHFEVTSGRFVVADPCYELNTETIIMGVLDHVLNGSWIANVERLEVNDWGEACSKLYAYHQLYEDQVEELHWVKCSFIVGVDSGQAGIFDMNMFRIADSVAEGDSDPTDSDWYLTCCDITESANEAGVLDGGAVSRTGFGDGAYGAYMAMNEQNQIIAVKIVFIKGSEI</sequence>
<organism evidence="1 2">
    <name type="scientific">Paenibacillus rigui</name>
    <dbReference type="NCBI Taxonomy" id="554312"/>
    <lineage>
        <taxon>Bacteria</taxon>
        <taxon>Bacillati</taxon>
        <taxon>Bacillota</taxon>
        <taxon>Bacilli</taxon>
        <taxon>Bacillales</taxon>
        <taxon>Paenibacillaceae</taxon>
        <taxon>Paenibacillus</taxon>
    </lineage>
</organism>
<evidence type="ECO:0008006" key="3">
    <source>
        <dbReference type="Google" id="ProtNLM"/>
    </source>
</evidence>
<gene>
    <name evidence="1" type="ORF">CF651_14475</name>
</gene>
<accession>A0A229UQD4</accession>
<dbReference type="Pfam" id="PF14025">
    <property type="entry name" value="DUF4241"/>
    <property type="match status" value="1"/>
</dbReference>
<keyword evidence="2" id="KW-1185">Reference proteome</keyword>
<dbReference type="InterPro" id="IPR025335">
    <property type="entry name" value="DUF4241"/>
</dbReference>
<comment type="caution">
    <text evidence="1">The sequence shown here is derived from an EMBL/GenBank/DDBJ whole genome shotgun (WGS) entry which is preliminary data.</text>
</comment>
<dbReference type="Proteomes" id="UP000215509">
    <property type="component" value="Unassembled WGS sequence"/>
</dbReference>
<evidence type="ECO:0000313" key="1">
    <source>
        <dbReference type="EMBL" id="OXM85590.1"/>
    </source>
</evidence>
<dbReference type="OrthoDB" id="2045100at2"/>
<dbReference type="RefSeq" id="WP_094015581.1">
    <property type="nucleotide sequence ID" value="NZ_NMQW01000020.1"/>
</dbReference>
<evidence type="ECO:0000313" key="2">
    <source>
        <dbReference type="Proteomes" id="UP000215509"/>
    </source>
</evidence>
<name>A0A229UQD4_9BACL</name>
<dbReference type="EMBL" id="NMQW01000020">
    <property type="protein sequence ID" value="OXM85590.1"/>
    <property type="molecule type" value="Genomic_DNA"/>
</dbReference>
<proteinExistence type="predicted"/>
<protein>
    <recommendedName>
        <fullName evidence="3">DUF4241 domain-containing protein</fullName>
    </recommendedName>
</protein>
<reference evidence="1 2" key="1">
    <citation type="submission" date="2017-07" db="EMBL/GenBank/DDBJ databases">
        <title>Genome sequencing and assembly of Paenibacillus rigui.</title>
        <authorList>
            <person name="Mayilraj S."/>
        </authorList>
    </citation>
    <scope>NUCLEOTIDE SEQUENCE [LARGE SCALE GENOMIC DNA]</scope>
    <source>
        <strain evidence="1 2">JCM 16352</strain>
    </source>
</reference>
<dbReference type="AlphaFoldDB" id="A0A229UQD4"/>